<feature type="region of interest" description="Disordered" evidence="1">
    <location>
        <begin position="404"/>
        <end position="427"/>
    </location>
</feature>
<dbReference type="Proteomes" id="UP000078343">
    <property type="component" value="Unassembled WGS sequence"/>
</dbReference>
<protein>
    <submittedName>
        <fullName evidence="2">Uncharacterized protein</fullName>
    </submittedName>
</protein>
<comment type="caution">
    <text evidence="2">The sequence shown here is derived from an EMBL/GenBank/DDBJ whole genome shotgun (WGS) entry which is preliminary data.</text>
</comment>
<dbReference type="STRING" id="1367422.A0A178ZUU5"/>
<dbReference type="RefSeq" id="XP_018696915.1">
    <property type="nucleotide sequence ID" value="XM_018834291.1"/>
</dbReference>
<dbReference type="EMBL" id="LVYI01000002">
    <property type="protein sequence ID" value="OAP63548.1"/>
    <property type="molecule type" value="Genomic_DNA"/>
</dbReference>
<feature type="region of interest" description="Disordered" evidence="1">
    <location>
        <begin position="368"/>
        <end position="391"/>
    </location>
</feature>
<gene>
    <name evidence="2" type="ORF">AYL99_02775</name>
</gene>
<sequence>MPHSKVERQDFDGVSRDATLLTWGKTETRRTQEPLSEFFHSNQAGATYEGQHSSAGENTRSKKRTSDQAELGPPADSLYLIQRGEDSAKKLEDNNVTDASEKYARKRRHKTRPDRYEYKDTIEKPSKKWELKMRVKKRSAGPLNHDFQAPNVASERLTLKPNSGPGFLDKGKSSADAGKRELPDLTFSEMTFLKRKRLEDDARFPRLKEQSLRKQSSESLRREISEFFSPPAGMGHEGECLSRKRSSESFVSWSALPLQNQQLSSAAQPCRSESIRRHEAHSRTAPSMVRPPSFYGDDRLEKFTTNALLHGVEGFATREKRCYSLSDLKKLAAQAASDLAEDEGPRHDIYTVSNANASTNRLHLSMPPISTKIRDSPHLTRSRSHRNLSQAADDCNEVETGCPGMQPSNHNRGQSHWGRGKPDIDRITSPKSVARRQLVGPACCPWPLCKNTSEMPGSSYHTRYSKNQSTDDVFPVRADSNLDIQGRAADATHTTCPPPAETTVARNSMNEAEALDTLVGSSGDLDEFDRKLLRLGTELALSDSEVIGDRESRLYGIDVETSSRDVGGSWCDSALDRAPDRQRTHDSVRRHYIRNVPMDSSLSHDCHELSQLHHHVPQGAPEAFSGIPRRHILY</sequence>
<name>A0A178ZUU5_9EURO</name>
<organism evidence="2 3">
    <name type="scientific">Fonsecaea erecta</name>
    <dbReference type="NCBI Taxonomy" id="1367422"/>
    <lineage>
        <taxon>Eukaryota</taxon>
        <taxon>Fungi</taxon>
        <taxon>Dikarya</taxon>
        <taxon>Ascomycota</taxon>
        <taxon>Pezizomycotina</taxon>
        <taxon>Eurotiomycetes</taxon>
        <taxon>Chaetothyriomycetidae</taxon>
        <taxon>Chaetothyriales</taxon>
        <taxon>Herpotrichiellaceae</taxon>
        <taxon>Fonsecaea</taxon>
    </lineage>
</organism>
<feature type="compositionally biased region" description="Basic and acidic residues" evidence="1">
    <location>
        <begin position="83"/>
        <end position="103"/>
    </location>
</feature>
<evidence type="ECO:0000313" key="3">
    <source>
        <dbReference type="Proteomes" id="UP000078343"/>
    </source>
</evidence>
<feature type="compositionally biased region" description="Basic and acidic residues" evidence="1">
    <location>
        <begin position="169"/>
        <end position="178"/>
    </location>
</feature>
<evidence type="ECO:0000313" key="2">
    <source>
        <dbReference type="EMBL" id="OAP63548.1"/>
    </source>
</evidence>
<accession>A0A178ZUU5</accession>
<evidence type="ECO:0000256" key="1">
    <source>
        <dbReference type="SAM" id="MobiDB-lite"/>
    </source>
</evidence>
<feature type="compositionally biased region" description="Basic and acidic residues" evidence="1">
    <location>
        <begin position="1"/>
        <end position="15"/>
    </location>
</feature>
<feature type="compositionally biased region" description="Polar residues" evidence="1">
    <location>
        <begin position="39"/>
        <end position="58"/>
    </location>
</feature>
<dbReference type="OrthoDB" id="2537141at2759"/>
<feature type="region of interest" description="Disordered" evidence="1">
    <location>
        <begin position="157"/>
        <end position="178"/>
    </location>
</feature>
<proteinExistence type="predicted"/>
<dbReference type="GeneID" id="30006945"/>
<keyword evidence="3" id="KW-1185">Reference proteome</keyword>
<feature type="region of interest" description="Disordered" evidence="1">
    <location>
        <begin position="1"/>
        <end position="119"/>
    </location>
</feature>
<dbReference type="AlphaFoldDB" id="A0A178ZUU5"/>
<reference evidence="2 3" key="1">
    <citation type="submission" date="2016-04" db="EMBL/GenBank/DDBJ databases">
        <title>Draft genome of Fonsecaea erecta CBS 125763.</title>
        <authorList>
            <person name="Weiss V.A."/>
            <person name="Vicente V.A."/>
            <person name="Raittz R.T."/>
            <person name="Moreno L.F."/>
            <person name="De Souza E.M."/>
            <person name="Pedrosa F.O."/>
            <person name="Steffens M.B."/>
            <person name="Faoro H."/>
            <person name="Tadra-Sfeir M.Z."/>
            <person name="Najafzadeh M.J."/>
            <person name="Felipe M.S."/>
            <person name="Teixeira M."/>
            <person name="Sun J."/>
            <person name="Xi L."/>
            <person name="Gomes R."/>
            <person name="De Azevedo C.M."/>
            <person name="Salgado C.G."/>
            <person name="Da Silva M.B."/>
            <person name="Nascimento M.F."/>
            <person name="Queiroz-Telles F."/>
            <person name="Attili D.S."/>
            <person name="Gorbushina A."/>
        </authorList>
    </citation>
    <scope>NUCLEOTIDE SEQUENCE [LARGE SCALE GENOMIC DNA]</scope>
    <source>
        <strain evidence="2 3">CBS 125763</strain>
    </source>
</reference>